<keyword evidence="1" id="KW-0304">Gas vesicle</keyword>
<comment type="similarity">
    <text evidence="3">Belongs to the gas vesicle GvpF/GvpL family.</text>
</comment>
<evidence type="ECO:0000256" key="2">
    <source>
        <dbReference type="ARBA" id="ARBA00035108"/>
    </source>
</evidence>
<sequence>MSPGKRYFHEKKIQKQVEKEQEKHIEDLIQIIDDTLCPIASEISELKLLSRQASGEEIDMIFNWAFLVKQTNIDTFQQYVENLKQQIKVSGVFLKMSGPWPPYSFCPKIEK</sequence>
<accession>A0A1V1PH57</accession>
<proteinExistence type="inferred from homology"/>
<evidence type="ECO:0000256" key="3">
    <source>
        <dbReference type="ARBA" id="ARBA00035643"/>
    </source>
</evidence>
<protein>
    <submittedName>
        <fullName evidence="4">GvpL/GvpF family gas vesicle protein</fullName>
    </submittedName>
</protein>
<dbReference type="AlphaFoldDB" id="A0A1V1PH57"/>
<dbReference type="InterPro" id="IPR009430">
    <property type="entry name" value="GvpL/GvpF"/>
</dbReference>
<dbReference type="Proteomes" id="UP000189670">
    <property type="component" value="Unassembled WGS sequence"/>
</dbReference>
<name>A0A1V1PH57_9BACT</name>
<dbReference type="PANTHER" id="PTHR36852">
    <property type="entry name" value="PROTEIN GVPL 2"/>
    <property type="match status" value="1"/>
</dbReference>
<comment type="caution">
    <text evidence="4">The sequence shown here is derived from an EMBL/GenBank/DDBJ whole genome shotgun (WGS) entry which is preliminary data.</text>
</comment>
<comment type="subcellular location">
    <subcellularLocation>
        <location evidence="2">Gas vesicle</location>
    </subcellularLocation>
</comment>
<dbReference type="GO" id="GO:0031412">
    <property type="term" value="P:gas vesicle organization"/>
    <property type="evidence" value="ECO:0007669"/>
    <property type="project" value="InterPro"/>
</dbReference>
<dbReference type="PANTHER" id="PTHR36852:SF1">
    <property type="entry name" value="PROTEIN GVPL 2"/>
    <property type="match status" value="1"/>
</dbReference>
<evidence type="ECO:0000256" key="1">
    <source>
        <dbReference type="ARBA" id="ARBA00022987"/>
    </source>
</evidence>
<gene>
    <name evidence="4" type="ORF">OMM_06601</name>
</gene>
<dbReference type="EMBL" id="ATBP01000027">
    <property type="protein sequence ID" value="ETR74015.1"/>
    <property type="molecule type" value="Genomic_DNA"/>
</dbReference>
<dbReference type="GO" id="GO:0031411">
    <property type="term" value="C:gas vesicle"/>
    <property type="evidence" value="ECO:0007669"/>
    <property type="project" value="UniProtKB-SubCell"/>
</dbReference>
<evidence type="ECO:0000313" key="5">
    <source>
        <dbReference type="Proteomes" id="UP000189670"/>
    </source>
</evidence>
<evidence type="ECO:0000313" key="4">
    <source>
        <dbReference type="EMBL" id="ETR74015.1"/>
    </source>
</evidence>
<dbReference type="Pfam" id="PF06386">
    <property type="entry name" value="GvpL_GvpF"/>
    <property type="match status" value="1"/>
</dbReference>
<organism evidence="4 5">
    <name type="scientific">Candidatus Magnetoglobus multicellularis str. Araruama</name>
    <dbReference type="NCBI Taxonomy" id="890399"/>
    <lineage>
        <taxon>Bacteria</taxon>
        <taxon>Pseudomonadati</taxon>
        <taxon>Thermodesulfobacteriota</taxon>
        <taxon>Desulfobacteria</taxon>
        <taxon>Desulfobacterales</taxon>
        <taxon>Desulfobacteraceae</taxon>
        <taxon>Candidatus Magnetoglobus</taxon>
    </lineage>
</organism>
<reference evidence="5" key="1">
    <citation type="submission" date="2012-11" db="EMBL/GenBank/DDBJ databases">
        <authorList>
            <person name="Lucero-Rivera Y.E."/>
            <person name="Tovar-Ramirez D."/>
        </authorList>
    </citation>
    <scope>NUCLEOTIDE SEQUENCE [LARGE SCALE GENOMIC DNA]</scope>
    <source>
        <strain evidence="5">Araruama</strain>
    </source>
</reference>